<gene>
    <name evidence="1" type="ORF">GCM10011578_049330</name>
</gene>
<accession>A0A918CT04</accession>
<keyword evidence="2" id="KW-1185">Reference proteome</keyword>
<dbReference type="Gene3D" id="3.40.50.1820">
    <property type="entry name" value="alpha/beta hydrolase"/>
    <property type="match status" value="2"/>
</dbReference>
<evidence type="ECO:0000313" key="2">
    <source>
        <dbReference type="Proteomes" id="UP000653411"/>
    </source>
</evidence>
<evidence type="ECO:0000313" key="1">
    <source>
        <dbReference type="EMBL" id="GGN19427.1"/>
    </source>
</evidence>
<dbReference type="SUPFAM" id="SSF53474">
    <property type="entry name" value="alpha/beta-Hydrolases"/>
    <property type="match status" value="1"/>
</dbReference>
<dbReference type="EMBL" id="BMML01000011">
    <property type="protein sequence ID" value="GGN19427.1"/>
    <property type="molecule type" value="Genomic_DNA"/>
</dbReference>
<reference evidence="1" key="1">
    <citation type="journal article" date="2014" name="Int. J. Syst. Evol. Microbiol.">
        <title>Complete genome sequence of Corynebacterium casei LMG S-19264T (=DSM 44701T), isolated from a smear-ripened cheese.</title>
        <authorList>
            <consortium name="US DOE Joint Genome Institute (JGI-PGF)"/>
            <person name="Walter F."/>
            <person name="Albersmeier A."/>
            <person name="Kalinowski J."/>
            <person name="Ruckert C."/>
        </authorList>
    </citation>
    <scope>NUCLEOTIDE SEQUENCE</scope>
    <source>
        <strain evidence="1">CGMCC 4.7110</strain>
    </source>
</reference>
<comment type="caution">
    <text evidence="1">The sequence shown here is derived from an EMBL/GenBank/DDBJ whole genome shotgun (WGS) entry which is preliminary data.</text>
</comment>
<dbReference type="RefSeq" id="WP_189264989.1">
    <property type="nucleotide sequence ID" value="NZ_BMML01000011.1"/>
</dbReference>
<dbReference type="Proteomes" id="UP000653411">
    <property type="component" value="Unassembled WGS sequence"/>
</dbReference>
<dbReference type="AlphaFoldDB" id="A0A918CT04"/>
<evidence type="ECO:0008006" key="3">
    <source>
        <dbReference type="Google" id="ProtNLM"/>
    </source>
</evidence>
<protein>
    <recommendedName>
        <fullName evidence="3">Alpha/beta hydrolase</fullName>
    </recommendedName>
</protein>
<sequence>MTAQSRYRIPDLPLPELFVAPERLARGSVNAYRMDQLPEGTQREFIDITATDGAFSFGLLHLPPGPRPKTVAVFMHPRENQSRQYLSPYLLAAGYAVWGQTSRALNNDSDMVHEEVVKDTAAGIRMLKDRGFEKIVLIGSSGGTSLLSYYQWQASLPPEERHTHGPHGTPTRFAEEDMPPADFYIALAPHAGEGMIMLNMLDPAVVDESNPTAIDPALDMFNPANGYQPFPEPSKYDTEWLATYREAQRARAHRLDVIARTLIADYEEARQAVDRENLGSPTARRALMSPFMSIYGTVANPAHTDPSIHPNHRVPGSIFSHGHPLRGSFGPLALGRILTARAWLSTWSGLSARAEWTHAAEHITVPTLVVAPMGDTDAYPEEQEEIYSRIPATDKTFTGLPHAHHYLFLLPNAPVDYNPREKAGEIVTKWLGERVDAS</sequence>
<name>A0A918CT04_9ACTN</name>
<organism evidence="1 2">
    <name type="scientific">Streptomyces fuscichromogenes</name>
    <dbReference type="NCBI Taxonomy" id="1324013"/>
    <lineage>
        <taxon>Bacteria</taxon>
        <taxon>Bacillati</taxon>
        <taxon>Actinomycetota</taxon>
        <taxon>Actinomycetes</taxon>
        <taxon>Kitasatosporales</taxon>
        <taxon>Streptomycetaceae</taxon>
        <taxon>Streptomyces</taxon>
    </lineage>
</organism>
<proteinExistence type="predicted"/>
<reference evidence="1" key="2">
    <citation type="submission" date="2020-09" db="EMBL/GenBank/DDBJ databases">
        <authorList>
            <person name="Sun Q."/>
            <person name="Zhou Y."/>
        </authorList>
    </citation>
    <scope>NUCLEOTIDE SEQUENCE</scope>
    <source>
        <strain evidence="1">CGMCC 4.7110</strain>
    </source>
</reference>
<dbReference type="InterPro" id="IPR029058">
    <property type="entry name" value="AB_hydrolase_fold"/>
</dbReference>